<protein>
    <submittedName>
        <fullName evidence="3">Uncharacterized protein</fullName>
    </submittedName>
</protein>
<keyword evidence="2" id="KW-1133">Transmembrane helix</keyword>
<feature type="transmembrane region" description="Helical" evidence="2">
    <location>
        <begin position="113"/>
        <end position="135"/>
    </location>
</feature>
<organism evidence="3 4">
    <name type="scientific">Prorocentrum cordatum</name>
    <dbReference type="NCBI Taxonomy" id="2364126"/>
    <lineage>
        <taxon>Eukaryota</taxon>
        <taxon>Sar</taxon>
        <taxon>Alveolata</taxon>
        <taxon>Dinophyceae</taxon>
        <taxon>Prorocentrales</taxon>
        <taxon>Prorocentraceae</taxon>
        <taxon>Prorocentrum</taxon>
    </lineage>
</organism>
<sequence length="558" mass="61765">MPWGGTATVLPHPHTQPAVQKGCPQGEQVQDVWCGIKCRWIYRHVLEDWRQAALWGPAVALPYAAMAAWCAWRRSSFQAGLPLHRWTWRFGAVAAATAALFASQLPWSAGCHAHHVIAPLLSAISLVFLGALKVIQQILVAHKLEELRCGRLARTVRALSVAALLSLVACPATRVLQWHAAITEAFGDAMGLCYALACISGLWGLLGTAGRAALSSRGAKRRGACFILLSAATLAFSFACTICMLLNVDIRTSYNVSRQVVFYDHWFWVADAMIDCISVALCSGLAGPTSLQVLARDAFAAINSYDHDQLQGFYEKYLEYLDRAQVKWVRCGYLRRLVAAGHIMPRCQEVPRDQAVLGSNGFPLVRDGPKARFVLSHPWLSKEHPDPTGAKLRMLVRQLDMLLAGDDDAIFIDYLSLPQNDKQNPELRRLELEQRTSEPGKHPAVRTEAEEAQFKVALSAMEQIYSIGKTRVIVLPMGSAVERGREYISRGWCFLEFCLAMSFGNIANAEIHEPVRRLVEDVQAKDGDTIDGFARRSRAHTSPTRATLTSSLDFSRIC</sequence>
<feature type="transmembrane region" description="Helical" evidence="2">
    <location>
        <begin position="156"/>
        <end position="177"/>
    </location>
</feature>
<dbReference type="EMBL" id="CAUYUJ010018427">
    <property type="protein sequence ID" value="CAK0883546.1"/>
    <property type="molecule type" value="Genomic_DNA"/>
</dbReference>
<feature type="region of interest" description="Disordered" evidence="1">
    <location>
        <begin position="1"/>
        <end position="21"/>
    </location>
</feature>
<keyword evidence="2" id="KW-0472">Membrane</keyword>
<evidence type="ECO:0000256" key="1">
    <source>
        <dbReference type="SAM" id="MobiDB-lite"/>
    </source>
</evidence>
<evidence type="ECO:0000313" key="3">
    <source>
        <dbReference type="EMBL" id="CAK0883546.1"/>
    </source>
</evidence>
<feature type="transmembrane region" description="Helical" evidence="2">
    <location>
        <begin position="226"/>
        <end position="248"/>
    </location>
</feature>
<accession>A0ABN9WB85</accession>
<keyword evidence="2" id="KW-0812">Transmembrane</keyword>
<evidence type="ECO:0000256" key="2">
    <source>
        <dbReference type="SAM" id="Phobius"/>
    </source>
</evidence>
<dbReference type="Proteomes" id="UP001189429">
    <property type="component" value="Unassembled WGS sequence"/>
</dbReference>
<comment type="caution">
    <text evidence="3">The sequence shown here is derived from an EMBL/GenBank/DDBJ whole genome shotgun (WGS) entry which is preliminary data.</text>
</comment>
<proteinExistence type="predicted"/>
<feature type="transmembrane region" description="Helical" evidence="2">
    <location>
        <begin position="86"/>
        <end position="107"/>
    </location>
</feature>
<keyword evidence="4" id="KW-1185">Reference proteome</keyword>
<feature type="transmembrane region" description="Helical" evidence="2">
    <location>
        <begin position="189"/>
        <end position="214"/>
    </location>
</feature>
<feature type="transmembrane region" description="Helical" evidence="2">
    <location>
        <begin position="52"/>
        <end position="74"/>
    </location>
</feature>
<gene>
    <name evidence="3" type="ORF">PCOR1329_LOCUS65738</name>
</gene>
<reference evidence="3" key="1">
    <citation type="submission" date="2023-10" db="EMBL/GenBank/DDBJ databases">
        <authorList>
            <person name="Chen Y."/>
            <person name="Shah S."/>
            <person name="Dougan E. K."/>
            <person name="Thang M."/>
            <person name="Chan C."/>
        </authorList>
    </citation>
    <scope>NUCLEOTIDE SEQUENCE [LARGE SCALE GENOMIC DNA]</scope>
</reference>
<evidence type="ECO:0000313" key="4">
    <source>
        <dbReference type="Proteomes" id="UP001189429"/>
    </source>
</evidence>
<name>A0ABN9WB85_9DINO</name>